<dbReference type="AlphaFoldDB" id="A0A818R6U0"/>
<comment type="caution">
    <text evidence="1">The sequence shown here is derived from an EMBL/GenBank/DDBJ whole genome shotgun (WGS) entry which is preliminary data.</text>
</comment>
<protein>
    <submittedName>
        <fullName evidence="1">Uncharacterized protein</fullName>
    </submittedName>
</protein>
<name>A0A818R6U0_9BILA</name>
<dbReference type="Proteomes" id="UP000663833">
    <property type="component" value="Unassembled WGS sequence"/>
</dbReference>
<evidence type="ECO:0000313" key="2">
    <source>
        <dbReference type="Proteomes" id="UP000663833"/>
    </source>
</evidence>
<reference evidence="1" key="1">
    <citation type="submission" date="2021-02" db="EMBL/GenBank/DDBJ databases">
        <authorList>
            <person name="Nowell W R."/>
        </authorList>
    </citation>
    <scope>NUCLEOTIDE SEQUENCE</scope>
</reference>
<gene>
    <name evidence="1" type="ORF">LUA448_LOCUS32875</name>
</gene>
<accession>A0A818R6U0</accession>
<dbReference type="EMBL" id="CAJNYD010004941">
    <property type="protein sequence ID" value="CAF3649145.1"/>
    <property type="molecule type" value="Genomic_DNA"/>
</dbReference>
<organism evidence="1 2">
    <name type="scientific">Rotaria socialis</name>
    <dbReference type="NCBI Taxonomy" id="392032"/>
    <lineage>
        <taxon>Eukaryota</taxon>
        <taxon>Metazoa</taxon>
        <taxon>Spiralia</taxon>
        <taxon>Gnathifera</taxon>
        <taxon>Rotifera</taxon>
        <taxon>Eurotatoria</taxon>
        <taxon>Bdelloidea</taxon>
        <taxon>Philodinida</taxon>
        <taxon>Philodinidae</taxon>
        <taxon>Rotaria</taxon>
    </lineage>
</organism>
<evidence type="ECO:0000313" key="1">
    <source>
        <dbReference type="EMBL" id="CAF3649145.1"/>
    </source>
</evidence>
<proteinExistence type="predicted"/>
<sequence length="103" mass="11571">MVYIYCVHQAPSDAHIAIFACVHIEICETAMEKLLLAYYSTTFAKVGIFPYGPRAIKNDRIIKNTLSTIVETPEQFSHILSNELHTSSCLNVPAMVSRNTLVR</sequence>